<accession>A0A1G6HEX5</accession>
<name>A0A1G6HEX5_9MICO</name>
<dbReference type="PROSITE" id="PS50995">
    <property type="entry name" value="HTH_MARR_2"/>
    <property type="match status" value="1"/>
</dbReference>
<dbReference type="InterPro" id="IPR000835">
    <property type="entry name" value="HTH_MarR-typ"/>
</dbReference>
<dbReference type="PANTHER" id="PTHR39515">
    <property type="entry name" value="CONSERVED PROTEIN"/>
    <property type="match status" value="1"/>
</dbReference>
<dbReference type="SMART" id="SM00347">
    <property type="entry name" value="HTH_MARR"/>
    <property type="match status" value="1"/>
</dbReference>
<keyword evidence="2" id="KW-0238">DNA-binding</keyword>
<evidence type="ECO:0000313" key="3">
    <source>
        <dbReference type="Proteomes" id="UP000183203"/>
    </source>
</evidence>
<evidence type="ECO:0000259" key="1">
    <source>
        <dbReference type="PROSITE" id="PS50995"/>
    </source>
</evidence>
<dbReference type="PANTHER" id="PTHR39515:SF2">
    <property type="entry name" value="HTH-TYPE TRANSCRIPTIONAL REGULATOR RV0880"/>
    <property type="match status" value="1"/>
</dbReference>
<dbReference type="InterPro" id="IPR036388">
    <property type="entry name" value="WH-like_DNA-bd_sf"/>
</dbReference>
<sequence length="159" mass="17314">MLFVMTRDDDLQTLLLAVHALTRIAALDTHNDAPAAQWRTLTLLRDHGPQRLGDLATLSRVTQPGMTRLVHQMDAAGLVERAAHPTDSRVSVVRATARGLEALAVWFEQFRAALAPHVADLSPEEWDAVGVAASALSLRVGLVPVATLDTSREKKEVVR</sequence>
<dbReference type="Pfam" id="PF01047">
    <property type="entry name" value="MarR"/>
    <property type="match status" value="1"/>
</dbReference>
<organism evidence="2 3">
    <name type="scientific">Microbacterium enclense</name>
    <dbReference type="NCBI Taxonomy" id="993073"/>
    <lineage>
        <taxon>Bacteria</taxon>
        <taxon>Bacillati</taxon>
        <taxon>Actinomycetota</taxon>
        <taxon>Actinomycetes</taxon>
        <taxon>Micrococcales</taxon>
        <taxon>Microbacteriaceae</taxon>
        <taxon>Microbacterium</taxon>
    </lineage>
</organism>
<dbReference type="InterPro" id="IPR036390">
    <property type="entry name" value="WH_DNA-bd_sf"/>
</dbReference>
<dbReference type="SUPFAM" id="SSF46785">
    <property type="entry name" value="Winged helix' DNA-binding domain"/>
    <property type="match status" value="1"/>
</dbReference>
<dbReference type="STRING" id="993073.AS029_04335"/>
<dbReference type="GO" id="GO:0003700">
    <property type="term" value="F:DNA-binding transcription factor activity"/>
    <property type="evidence" value="ECO:0007669"/>
    <property type="project" value="InterPro"/>
</dbReference>
<dbReference type="Gene3D" id="1.10.10.10">
    <property type="entry name" value="Winged helix-like DNA-binding domain superfamily/Winged helix DNA-binding domain"/>
    <property type="match status" value="1"/>
</dbReference>
<dbReference type="InterPro" id="IPR052526">
    <property type="entry name" value="HTH-type_Bedaq_tolerance"/>
</dbReference>
<dbReference type="EMBL" id="FMYG01000002">
    <property type="protein sequence ID" value="SDB92713.1"/>
    <property type="molecule type" value="Genomic_DNA"/>
</dbReference>
<gene>
    <name evidence="2" type="ORF">SAMN05216418_1116</name>
</gene>
<dbReference type="AlphaFoldDB" id="A0A1G6HEX5"/>
<proteinExistence type="predicted"/>
<reference evidence="2 3" key="1">
    <citation type="submission" date="2016-09" db="EMBL/GenBank/DDBJ databases">
        <authorList>
            <person name="Capua I."/>
            <person name="De Benedictis P."/>
            <person name="Joannis T."/>
            <person name="Lombin L.H."/>
            <person name="Cattoli G."/>
        </authorList>
    </citation>
    <scope>NUCLEOTIDE SEQUENCE [LARGE SCALE GENOMIC DNA]</scope>
    <source>
        <strain evidence="2 3">NIO-1002</strain>
    </source>
</reference>
<dbReference type="GO" id="GO:0003677">
    <property type="term" value="F:DNA binding"/>
    <property type="evidence" value="ECO:0007669"/>
    <property type="project" value="UniProtKB-KW"/>
</dbReference>
<protein>
    <submittedName>
        <fullName evidence="2">DNA-binding transcriptional regulator, MarR family</fullName>
    </submittedName>
</protein>
<feature type="domain" description="HTH marR-type" evidence="1">
    <location>
        <begin position="7"/>
        <end position="138"/>
    </location>
</feature>
<dbReference type="Proteomes" id="UP000183203">
    <property type="component" value="Unassembled WGS sequence"/>
</dbReference>
<evidence type="ECO:0000313" key="2">
    <source>
        <dbReference type="EMBL" id="SDB92713.1"/>
    </source>
</evidence>